<evidence type="ECO:0000313" key="3">
    <source>
        <dbReference type="Proteomes" id="UP001289066"/>
    </source>
</evidence>
<feature type="domain" description="Esterase Ig-like N-terminal" evidence="1">
    <location>
        <begin position="38"/>
        <end position="127"/>
    </location>
</feature>
<dbReference type="PROSITE" id="PS51257">
    <property type="entry name" value="PROKAR_LIPOPROTEIN"/>
    <property type="match status" value="1"/>
</dbReference>
<name>A0AAW9IYF2_CLOPF</name>
<proteinExistence type="predicted"/>
<protein>
    <submittedName>
        <fullName evidence="2">Phospholipase</fullName>
    </submittedName>
</protein>
<evidence type="ECO:0000313" key="2">
    <source>
        <dbReference type="EMBL" id="MDZ5035171.1"/>
    </source>
</evidence>
<dbReference type="AlphaFoldDB" id="A0AAW9IYF2"/>
<comment type="caution">
    <text evidence="2">The sequence shown here is derived from an EMBL/GenBank/DDBJ whole genome shotgun (WGS) entry which is preliminary data.</text>
</comment>
<accession>A0AAW9IYF2</accession>
<dbReference type="Proteomes" id="UP001289066">
    <property type="component" value="Unassembled WGS sequence"/>
</dbReference>
<dbReference type="Gene3D" id="2.60.40.2180">
    <property type="match status" value="1"/>
</dbReference>
<dbReference type="EMBL" id="WNVG01001334">
    <property type="protein sequence ID" value="MDZ5035171.1"/>
    <property type="molecule type" value="Genomic_DNA"/>
</dbReference>
<organism evidence="2 3">
    <name type="scientific">Clostridium perfringens</name>
    <dbReference type="NCBI Taxonomy" id="1502"/>
    <lineage>
        <taxon>Bacteria</taxon>
        <taxon>Bacillati</taxon>
        <taxon>Bacillota</taxon>
        <taxon>Clostridia</taxon>
        <taxon>Eubacteriales</taxon>
        <taxon>Clostridiaceae</taxon>
        <taxon>Clostridium</taxon>
    </lineage>
</organism>
<dbReference type="Pfam" id="PF18435">
    <property type="entry name" value="EstA_Ig_like"/>
    <property type="match status" value="1"/>
</dbReference>
<reference evidence="2" key="1">
    <citation type="submission" date="2019-11" db="EMBL/GenBank/DDBJ databases">
        <title>Characterization of Clostridium perfringens isolates from swine manure treated agricultural soils.</title>
        <authorList>
            <person name="Wushke S.T."/>
        </authorList>
    </citation>
    <scope>NUCLEOTIDE SEQUENCE</scope>
    <source>
        <strain evidence="2">X15</strain>
    </source>
</reference>
<dbReference type="InterPro" id="IPR041172">
    <property type="entry name" value="EstA_Ig-like_N"/>
</dbReference>
<feature type="non-terminal residue" evidence="2">
    <location>
        <position position="131"/>
    </location>
</feature>
<sequence>MFKKRKITNILAGLTICILGSVITGCGSGNKSTLDTSNVTLITKVSPYGEVGYAMVCDFGDTVDSKYLDPKNFSVETTVDNKTETRNITRVYTNSEIAISDESKDGKYVVIELNPEDANATTLGFNEEAFL</sequence>
<evidence type="ECO:0000259" key="1">
    <source>
        <dbReference type="Pfam" id="PF18435"/>
    </source>
</evidence>
<gene>
    <name evidence="2" type="ORF">GNF81_21020</name>
</gene>